<accession>A0ABW8MZX6</accession>
<evidence type="ECO:0000256" key="2">
    <source>
        <dbReference type="SAM" id="Phobius"/>
    </source>
</evidence>
<evidence type="ECO:0000313" key="4">
    <source>
        <dbReference type="Proteomes" id="UP001620520"/>
    </source>
</evidence>
<keyword evidence="4" id="KW-1185">Reference proteome</keyword>
<dbReference type="EMBL" id="JBIYEW010000003">
    <property type="protein sequence ID" value="MFK4637299.1"/>
    <property type="molecule type" value="Genomic_DNA"/>
</dbReference>
<dbReference type="RefSeq" id="WP_189021137.1">
    <property type="nucleotide sequence ID" value="NZ_BMPM01000011.1"/>
</dbReference>
<proteinExistence type="predicted"/>
<name>A0ABW8MZX6_9MICC</name>
<protein>
    <submittedName>
        <fullName evidence="3">Uncharacterized protein</fullName>
    </submittedName>
</protein>
<feature type="compositionally biased region" description="Low complexity" evidence="1">
    <location>
        <begin position="94"/>
        <end position="103"/>
    </location>
</feature>
<feature type="compositionally biased region" description="Low complexity" evidence="1">
    <location>
        <begin position="137"/>
        <end position="147"/>
    </location>
</feature>
<feature type="compositionally biased region" description="Low complexity" evidence="1">
    <location>
        <begin position="113"/>
        <end position="129"/>
    </location>
</feature>
<feature type="transmembrane region" description="Helical" evidence="2">
    <location>
        <begin position="60"/>
        <end position="81"/>
    </location>
</feature>
<keyword evidence="2" id="KW-0812">Transmembrane</keyword>
<keyword evidence="2" id="KW-1133">Transmembrane helix</keyword>
<organism evidence="3 4">
    <name type="scientific">Paenarthrobacter histidinolovorans</name>
    <dbReference type="NCBI Taxonomy" id="43664"/>
    <lineage>
        <taxon>Bacteria</taxon>
        <taxon>Bacillati</taxon>
        <taxon>Actinomycetota</taxon>
        <taxon>Actinomycetes</taxon>
        <taxon>Micrococcales</taxon>
        <taxon>Micrococcaceae</taxon>
        <taxon>Paenarthrobacter</taxon>
    </lineage>
</organism>
<comment type="caution">
    <text evidence="3">The sequence shown here is derived from an EMBL/GenBank/DDBJ whole genome shotgun (WGS) entry which is preliminary data.</text>
</comment>
<dbReference type="Proteomes" id="UP001620520">
    <property type="component" value="Unassembled WGS sequence"/>
</dbReference>
<reference evidence="3 4" key="1">
    <citation type="submission" date="2024-10" db="EMBL/GenBank/DDBJ databases">
        <title>Novel secondary metabolite-producing bacteria for plant disease control.</title>
        <authorList>
            <person name="Chevrette M."/>
        </authorList>
    </citation>
    <scope>NUCLEOTIDE SEQUENCE [LARGE SCALE GENOMIC DNA]</scope>
    <source>
        <strain evidence="3 4">J30 TE3557</strain>
    </source>
</reference>
<evidence type="ECO:0000313" key="3">
    <source>
        <dbReference type="EMBL" id="MFK4637299.1"/>
    </source>
</evidence>
<evidence type="ECO:0000256" key="1">
    <source>
        <dbReference type="SAM" id="MobiDB-lite"/>
    </source>
</evidence>
<keyword evidence="2" id="KW-0472">Membrane</keyword>
<gene>
    <name evidence="3" type="ORF">ABIA52_000188</name>
</gene>
<feature type="region of interest" description="Disordered" evidence="1">
    <location>
        <begin position="94"/>
        <end position="156"/>
    </location>
</feature>
<sequence>MDPIKNQISAIDPLTIDPVAEPNGEEALHKILSGSTVFSDNRPLAAVTSLEQRRHRKAQIAGGLLLGAAAVTAGVLVAANFGSVDTAPAPAVTATSSAATPTPSVSPTPTPTATPTATPSATPTAAAPITTPPAVPTVPAVAPTTAPTQPPVANPQRFTFPDGHLSFDLPNGWSVKTEPGPYAYEADKAASTIAKVLNSAGTEVAVIFNGNYGDGTGGLVDRTILDRAVVPGVRDNSGEQVELGFSSNQSQYIPYEGPPYEGMPSPRTGPVEGPPTYIMDVRKTSELKAGISSSGTNQVRVPNGIMSAYVMFDINKQPAFATPEAAKAWMGSTEYAQLKSMLLSLSYK</sequence>